<evidence type="ECO:0000313" key="7">
    <source>
        <dbReference type="Proteomes" id="UP001232156"/>
    </source>
</evidence>
<dbReference type="PANTHER" id="PTHR11019:SF159">
    <property type="entry name" value="TRANSCRIPTIONAL REGULATOR-RELATED"/>
    <property type="match status" value="1"/>
</dbReference>
<dbReference type="Gene3D" id="1.10.10.60">
    <property type="entry name" value="Homeodomain-like"/>
    <property type="match status" value="1"/>
</dbReference>
<dbReference type="InterPro" id="IPR020449">
    <property type="entry name" value="Tscrpt_reg_AraC-type_HTH"/>
</dbReference>
<dbReference type="PANTHER" id="PTHR11019">
    <property type="entry name" value="HTH-TYPE TRANSCRIPTIONAL REGULATOR NIMR"/>
    <property type="match status" value="1"/>
</dbReference>
<protein>
    <submittedName>
        <fullName evidence="6">Helix-turn-helix transcriptional regulator</fullName>
    </submittedName>
</protein>
<dbReference type="CDD" id="cd06124">
    <property type="entry name" value="cupin_NimR-like_N"/>
    <property type="match status" value="1"/>
</dbReference>
<comment type="caution">
    <text evidence="6">The sequence shown here is derived from an EMBL/GenBank/DDBJ whole genome shotgun (WGS) entry which is preliminary data.</text>
</comment>
<keyword evidence="2" id="KW-0238">DNA-binding</keyword>
<dbReference type="InterPro" id="IPR011051">
    <property type="entry name" value="RmlC_Cupin_sf"/>
</dbReference>
<organism evidence="6 7">
    <name type="scientific">Yanghanlia caeni</name>
    <dbReference type="NCBI Taxonomy" id="3064283"/>
    <lineage>
        <taxon>Bacteria</taxon>
        <taxon>Pseudomonadati</taxon>
        <taxon>Pseudomonadota</taxon>
        <taxon>Betaproteobacteria</taxon>
        <taxon>Burkholderiales</taxon>
        <taxon>Alcaligenaceae</taxon>
        <taxon>Yanghanlia</taxon>
    </lineage>
</organism>
<dbReference type="PROSITE" id="PS01124">
    <property type="entry name" value="HTH_ARAC_FAMILY_2"/>
    <property type="match status" value="1"/>
</dbReference>
<dbReference type="RefSeq" id="WP_165277834.1">
    <property type="nucleotide sequence ID" value="NZ_JAUZQE010000002.1"/>
</dbReference>
<dbReference type="Pfam" id="PF02311">
    <property type="entry name" value="AraC_binding"/>
    <property type="match status" value="1"/>
</dbReference>
<accession>A0ABU1D2A8</accession>
<dbReference type="InterPro" id="IPR009057">
    <property type="entry name" value="Homeodomain-like_sf"/>
</dbReference>
<reference evidence="6 7" key="1">
    <citation type="submission" date="2023-08" db="EMBL/GenBank/DDBJ databases">
        <title>Alcaligenaceae gen. nov., a novel taxon isolated from the sludge of Yixing Pesticide Factory.</title>
        <authorList>
            <person name="Ruan L."/>
        </authorList>
    </citation>
    <scope>NUCLEOTIDE SEQUENCE [LARGE SCALE GENOMIC DNA]</scope>
    <source>
        <strain evidence="6 7">LG-2</strain>
    </source>
</reference>
<dbReference type="SMART" id="SM00342">
    <property type="entry name" value="HTH_ARAC"/>
    <property type="match status" value="1"/>
</dbReference>
<gene>
    <name evidence="6" type="ORF">Q8947_01040</name>
</gene>
<dbReference type="SUPFAM" id="SSF46689">
    <property type="entry name" value="Homeodomain-like"/>
    <property type="match status" value="1"/>
</dbReference>
<evidence type="ECO:0000256" key="2">
    <source>
        <dbReference type="ARBA" id="ARBA00023125"/>
    </source>
</evidence>
<evidence type="ECO:0000259" key="5">
    <source>
        <dbReference type="PROSITE" id="PS01124"/>
    </source>
</evidence>
<dbReference type="Pfam" id="PF12833">
    <property type="entry name" value="HTH_18"/>
    <property type="match status" value="1"/>
</dbReference>
<evidence type="ECO:0000256" key="1">
    <source>
        <dbReference type="ARBA" id="ARBA00023015"/>
    </source>
</evidence>
<feature type="domain" description="HTH araC/xylS-type" evidence="5">
    <location>
        <begin position="168"/>
        <end position="265"/>
    </location>
</feature>
<dbReference type="InterPro" id="IPR018060">
    <property type="entry name" value="HTH_AraC"/>
</dbReference>
<name>A0ABU1D2A8_9BURK</name>
<dbReference type="InterPro" id="IPR003313">
    <property type="entry name" value="AraC-bd"/>
</dbReference>
<sequence>MTTSTPPAAPVRHRDVPLLNDLPRPVYARVENLRHRADTQPHSHPWVQLSYASRGVLEIRTAEGLFLAPPQWAILVPPRVRHAVRNSARTEMRSLYIDAAVLPDAGPACQVLAVSDLLREMIRHFSQLPVHYDEDGADGRLVRVLLDQVQAAVRVSFSLPWPAHAQLRELCTAMLARPQRPVRREHWSAAMGVSVRTLERMFQRDTGMNMREWRLRARLLHALPLLERGDSVTDVALACGYESTSSFIASFRRFFGATPGTFSAAAD</sequence>
<keyword evidence="3" id="KW-0010">Activator</keyword>
<dbReference type="Proteomes" id="UP001232156">
    <property type="component" value="Unassembled WGS sequence"/>
</dbReference>
<dbReference type="SUPFAM" id="SSF51182">
    <property type="entry name" value="RmlC-like cupins"/>
    <property type="match status" value="1"/>
</dbReference>
<dbReference type="Gene3D" id="2.60.120.10">
    <property type="entry name" value="Jelly Rolls"/>
    <property type="match status" value="1"/>
</dbReference>
<dbReference type="InterPro" id="IPR018062">
    <property type="entry name" value="HTH_AraC-typ_CS"/>
</dbReference>
<proteinExistence type="predicted"/>
<keyword evidence="7" id="KW-1185">Reference proteome</keyword>
<evidence type="ECO:0000256" key="4">
    <source>
        <dbReference type="ARBA" id="ARBA00023163"/>
    </source>
</evidence>
<evidence type="ECO:0000313" key="6">
    <source>
        <dbReference type="EMBL" id="MDR4124570.1"/>
    </source>
</evidence>
<keyword evidence="4" id="KW-0804">Transcription</keyword>
<evidence type="ECO:0000256" key="3">
    <source>
        <dbReference type="ARBA" id="ARBA00023159"/>
    </source>
</evidence>
<dbReference type="PRINTS" id="PR00032">
    <property type="entry name" value="HTHARAC"/>
</dbReference>
<dbReference type="EMBL" id="JAUZQE010000002">
    <property type="protein sequence ID" value="MDR4124570.1"/>
    <property type="molecule type" value="Genomic_DNA"/>
</dbReference>
<dbReference type="PROSITE" id="PS00041">
    <property type="entry name" value="HTH_ARAC_FAMILY_1"/>
    <property type="match status" value="1"/>
</dbReference>
<keyword evidence="1" id="KW-0805">Transcription regulation</keyword>
<dbReference type="InterPro" id="IPR014710">
    <property type="entry name" value="RmlC-like_jellyroll"/>
</dbReference>